<organism evidence="1 2">
    <name type="scientific">Acinetobacter pittii</name>
    <name type="common">Acinetobacter genomosp. 3</name>
    <dbReference type="NCBI Taxonomy" id="48296"/>
    <lineage>
        <taxon>Bacteria</taxon>
        <taxon>Pseudomonadati</taxon>
        <taxon>Pseudomonadota</taxon>
        <taxon>Gammaproteobacteria</taxon>
        <taxon>Moraxellales</taxon>
        <taxon>Moraxellaceae</taxon>
        <taxon>Acinetobacter</taxon>
        <taxon>Acinetobacter calcoaceticus/baumannii complex</taxon>
    </lineage>
</organism>
<dbReference type="EMBL" id="JAEFCT010000021">
    <property type="protein sequence ID" value="MBK1446517.1"/>
    <property type="molecule type" value="Genomic_DNA"/>
</dbReference>
<accession>A0A8I1HBY7</accession>
<gene>
    <name evidence="1" type="ORF">JDA50_19150</name>
</gene>
<evidence type="ECO:0000313" key="2">
    <source>
        <dbReference type="Proteomes" id="UP000660083"/>
    </source>
</evidence>
<dbReference type="Pfam" id="PF10065">
    <property type="entry name" value="DUF2303"/>
    <property type="match status" value="1"/>
</dbReference>
<reference evidence="1" key="1">
    <citation type="submission" date="2020-12" db="EMBL/GenBank/DDBJ databases">
        <authorList>
            <person name="Chopjitt P."/>
        </authorList>
    </citation>
    <scope>NUCLEOTIDE SEQUENCE</scope>
    <source>
        <strain evidence="1">AP1</strain>
    </source>
</reference>
<dbReference type="AlphaFoldDB" id="A0A8I1HBY7"/>
<evidence type="ECO:0000313" key="1">
    <source>
        <dbReference type="EMBL" id="MBK1446517.1"/>
    </source>
</evidence>
<sequence>MEQLNVDKIAALAIAAQGNLPVQVDKTASIAIVPEGFKVHSTEKFNALRDRFRGTFNTSNIDSFVEYAKARGVAGLKNFINTRSTLKAEAFFNIGNEADPGHADDTAVLVLDKKPEFIAFEIANTRRYNQEDLIDLLDDWAEFITLQGKSTGEDGATLNTVIPFDKGIRALRKVKIAKNAELNSHVAEMGYQRSAAESLEATGIGENLPTAIVLNTESYKGLPVEAITISLRISVNNSEPTFILRFVGKDNHDQKRADQFIEILKGKLAELQGEFYQGVFEA</sequence>
<dbReference type="InterPro" id="IPR019276">
    <property type="entry name" value="DUF2303"/>
</dbReference>
<comment type="caution">
    <text evidence="1">The sequence shown here is derived from an EMBL/GenBank/DDBJ whole genome shotgun (WGS) entry which is preliminary data.</text>
</comment>
<name>A0A8I1HBY7_ACIPI</name>
<proteinExistence type="predicted"/>
<dbReference type="Proteomes" id="UP000660083">
    <property type="component" value="Unassembled WGS sequence"/>
</dbReference>
<protein>
    <submittedName>
        <fullName evidence="1">DUF2303 family protein</fullName>
    </submittedName>
</protein>
<dbReference type="RefSeq" id="WP_068560233.1">
    <property type="nucleotide sequence ID" value="NZ_AP024798.1"/>
</dbReference>